<accession>A0A9P4K242</accession>
<keyword evidence="3" id="KW-1185">Reference proteome</keyword>
<dbReference type="EMBL" id="ML986690">
    <property type="protein sequence ID" value="KAF2260060.1"/>
    <property type="molecule type" value="Genomic_DNA"/>
</dbReference>
<protein>
    <submittedName>
        <fullName evidence="2">Uncharacterized protein</fullName>
    </submittedName>
</protein>
<evidence type="ECO:0000313" key="3">
    <source>
        <dbReference type="Proteomes" id="UP000800093"/>
    </source>
</evidence>
<organism evidence="2 3">
    <name type="scientific">Lojkania enalia</name>
    <dbReference type="NCBI Taxonomy" id="147567"/>
    <lineage>
        <taxon>Eukaryota</taxon>
        <taxon>Fungi</taxon>
        <taxon>Dikarya</taxon>
        <taxon>Ascomycota</taxon>
        <taxon>Pezizomycotina</taxon>
        <taxon>Dothideomycetes</taxon>
        <taxon>Pleosporomycetidae</taxon>
        <taxon>Pleosporales</taxon>
        <taxon>Pleosporales incertae sedis</taxon>
        <taxon>Lojkania</taxon>
    </lineage>
</organism>
<gene>
    <name evidence="2" type="ORF">CC78DRAFT_547828</name>
</gene>
<evidence type="ECO:0000256" key="1">
    <source>
        <dbReference type="SAM" id="MobiDB-lite"/>
    </source>
</evidence>
<dbReference type="AlphaFoldDB" id="A0A9P4K242"/>
<dbReference type="OrthoDB" id="3799784at2759"/>
<feature type="region of interest" description="Disordered" evidence="1">
    <location>
        <begin position="45"/>
        <end position="105"/>
    </location>
</feature>
<proteinExistence type="predicted"/>
<name>A0A9P4K242_9PLEO</name>
<feature type="compositionally biased region" description="Polar residues" evidence="1">
    <location>
        <begin position="1"/>
        <end position="17"/>
    </location>
</feature>
<dbReference type="Proteomes" id="UP000800093">
    <property type="component" value="Unassembled WGS sequence"/>
</dbReference>
<reference evidence="3" key="1">
    <citation type="journal article" date="2020" name="Stud. Mycol.">
        <title>101 Dothideomycetes genomes: A test case for predicting lifestyles and emergence of pathogens.</title>
        <authorList>
            <person name="Haridas S."/>
            <person name="Albert R."/>
            <person name="Binder M."/>
            <person name="Bloem J."/>
            <person name="LaButti K."/>
            <person name="Salamov A."/>
            <person name="Andreopoulos B."/>
            <person name="Baker S."/>
            <person name="Barry K."/>
            <person name="Bills G."/>
            <person name="Bluhm B."/>
            <person name="Cannon C."/>
            <person name="Castanera R."/>
            <person name="Culley D."/>
            <person name="Daum C."/>
            <person name="Ezra D."/>
            <person name="Gonzalez J."/>
            <person name="Henrissat B."/>
            <person name="Kuo A."/>
            <person name="Liang C."/>
            <person name="Lipzen A."/>
            <person name="Lutzoni F."/>
            <person name="Magnuson J."/>
            <person name="Mondo S."/>
            <person name="Nolan M."/>
            <person name="Ohm R."/>
            <person name="Pangilinan J."/>
            <person name="Park H.-J."/>
            <person name="Ramirez L."/>
            <person name="Alfaro M."/>
            <person name="Sun H."/>
            <person name="Tritt A."/>
            <person name="Yoshinaga Y."/>
            <person name="Zwiers L.-H."/>
            <person name="Turgeon B."/>
            <person name="Goodwin S."/>
            <person name="Spatafora J."/>
            <person name="Crous P."/>
            <person name="Grigoriev I."/>
        </authorList>
    </citation>
    <scope>NUCLEOTIDE SEQUENCE [LARGE SCALE GENOMIC DNA]</scope>
    <source>
        <strain evidence="3">CBS 304.66</strain>
    </source>
</reference>
<sequence length="152" mass="16765">MTTTTVLMASEPTSTAKPSPLMTPELFKYEEPLYTEIRIPLPPVPKQYKKGYMDPTKPRSRAHTLSSFLPFQHHHRTSSSSSTKSDPETSKEGSVVGSLKNSVVKGRKRGQTLEALAVAPAMLMLKTELFTPAEKRDMELEEGMQSGGEGVK</sequence>
<feature type="region of interest" description="Disordered" evidence="1">
    <location>
        <begin position="131"/>
        <end position="152"/>
    </location>
</feature>
<feature type="region of interest" description="Disordered" evidence="1">
    <location>
        <begin position="1"/>
        <end position="23"/>
    </location>
</feature>
<evidence type="ECO:0000313" key="2">
    <source>
        <dbReference type="EMBL" id="KAF2260060.1"/>
    </source>
</evidence>
<comment type="caution">
    <text evidence="2">The sequence shown here is derived from an EMBL/GenBank/DDBJ whole genome shotgun (WGS) entry which is preliminary data.</text>
</comment>